<evidence type="ECO:0000259" key="4">
    <source>
        <dbReference type="Pfam" id="PF04802"/>
    </source>
</evidence>
<dbReference type="Proteomes" id="UP000039865">
    <property type="component" value="Unassembled WGS sequence"/>
</dbReference>
<dbReference type="AlphaFoldDB" id="A0A078B0Q2"/>
<protein>
    <recommendedName>
        <fullName evidence="4">Serine/threonine-protein phosphatase 4 regulatory subunit 3-like central domain-containing protein</fullName>
    </recommendedName>
</protein>
<keyword evidence="2" id="KW-0539">Nucleus</keyword>
<feature type="compositionally biased region" description="Acidic residues" evidence="3">
    <location>
        <begin position="953"/>
        <end position="962"/>
    </location>
</feature>
<feature type="compositionally biased region" description="Polar residues" evidence="3">
    <location>
        <begin position="63"/>
        <end position="75"/>
    </location>
</feature>
<feature type="compositionally biased region" description="Low complexity" evidence="3">
    <location>
        <begin position="990"/>
        <end position="1006"/>
    </location>
</feature>
<dbReference type="GO" id="GO:0030289">
    <property type="term" value="C:protein phosphatase 4 complex"/>
    <property type="evidence" value="ECO:0007669"/>
    <property type="project" value="TreeGrafter"/>
</dbReference>
<feature type="region of interest" description="Disordered" evidence="3">
    <location>
        <begin position="1095"/>
        <end position="1147"/>
    </location>
</feature>
<feature type="region of interest" description="Disordered" evidence="3">
    <location>
        <begin position="920"/>
        <end position="1006"/>
    </location>
</feature>
<evidence type="ECO:0000256" key="3">
    <source>
        <dbReference type="SAM" id="MobiDB-lite"/>
    </source>
</evidence>
<dbReference type="InParanoid" id="A0A078B0Q2"/>
<evidence type="ECO:0000256" key="2">
    <source>
        <dbReference type="ARBA" id="ARBA00023242"/>
    </source>
</evidence>
<comment type="subcellular location">
    <subcellularLocation>
        <location evidence="1">Nucleus</location>
    </subcellularLocation>
</comment>
<feature type="region of interest" description="Disordered" evidence="3">
    <location>
        <begin position="49"/>
        <end position="87"/>
    </location>
</feature>
<gene>
    <name evidence="5" type="primary">Contig15314.g16313</name>
    <name evidence="5" type="ORF">STYLEM_17240</name>
</gene>
<sequence length="1147" mass="133618">MKNSNEYEQQPQEDEQQDQLLQDIFKNCMNNADHADHHLINSDLLEDELRSDEEHPGSLIGGKNSSERGISQSYNERMVNSRGFSPLEDEDSVVDMMNSGANKIPKHKNKQRYYELDEGGSSLLHDISFSGQNMTSISQSKWRAKLYQLNHQGSWDDYGTGEFSLIKDKIDGEYYMQLINEVDKETELLRMKISSSSSLQRQRGISQYYQFLTDTIITWLYDKDMIDFALSFQDSKGAQETWDSICIIQGKDPNEGYQTEQQLEEDELPPPTFENISQIVEELQSNLDIIRKRKISSLLVAENCQYLRRIQNLFEKAEELDAQEYLFYMFHFFKALLSLNDTKLIETLLSKDFFMVTLGALEYDPEVIQGQSPSNQNRRNSDVNEFQNQDQNLQQQGQILKHREFLTNELKFKQVVKIEDDQILDSIHLAYRLTYLKDTAIARFIDDQVLSNINSLIYVKSQDIVNHIFYNKEILVELLQKMRSHSDLAVKHDAIEFFMEVCQLSKNLQLNARFSYFETINSFNLIEILAETFNIYRPDAKTLKAEALKDQDNLIDQLMHNKEITMFQQSQEKVKQYIQDFLKFHDKYDIKKIDLLKINSIEILMNIITQAPSISIRAFILSDEQKREGYPFIKRLAYHVLYSFEQGIKIQVFEFMKALLDNENSDKKVEFTDLFYKEILNIFLSFLTQDEDLSLQDQPLESYNQSLEYNRSLEYSRSLVIQIFIKCASEHAFRFRIFAVQAEVIEKISRLTRFRSKLLNLWIIKFYKALIKVKDDAFVMYLMKKTLLKTVVDIFLENPNKSNMLHSTILELFDYLTKENNRKIAAHLLSNYSDTLFKVPKYEVYFRGFVEQYDEKLGKSVSGQKAFRIGANYTYMQRENLRKQDEDLINFGERSNSFKVGIEDDEKYNQEMYMKRKQDLERNQHSNNSAGNYGANFPSLLKKRRSSNGEYSSSEEEDDDINDMGLFGNNLTKYKQQQKDRGIQSPQKDANSANSSGTSSPAGSALSPLSRVFNRANNSNNSSRNLIQFELSTDFIGGDPNKQQNQNQSNNGDSIKSFLMDQNEFVKGGVMINSVTGQTSDDRLESFSELEKQVTYSKRPKSDVSMDSCQNSQSQSYSQYQNSETNQQQNVQINQKQSDTDMRNDTE</sequence>
<dbReference type="InterPro" id="IPR051137">
    <property type="entry name" value="PP4R3-like"/>
</dbReference>
<feature type="domain" description="Serine/threonine-protein phosphatase 4 regulatory subunit 3-like central" evidence="4">
    <location>
        <begin position="400"/>
        <end position="855"/>
    </location>
</feature>
<evidence type="ECO:0000313" key="6">
    <source>
        <dbReference type="Proteomes" id="UP000039865"/>
    </source>
</evidence>
<dbReference type="GO" id="GO:0072542">
    <property type="term" value="F:protein phosphatase activator activity"/>
    <property type="evidence" value="ECO:0007669"/>
    <property type="project" value="TreeGrafter"/>
</dbReference>
<dbReference type="InterPro" id="IPR006887">
    <property type="entry name" value="P4R3-like_central_dom"/>
</dbReference>
<dbReference type="PANTHER" id="PTHR23318">
    <property type="entry name" value="ATP SYNTHASE GAMMA-RELATED"/>
    <property type="match status" value="1"/>
</dbReference>
<feature type="compositionally biased region" description="Low complexity" evidence="3">
    <location>
        <begin position="1108"/>
        <end position="1137"/>
    </location>
</feature>
<feature type="compositionally biased region" description="Basic and acidic residues" evidence="3">
    <location>
        <begin position="1138"/>
        <end position="1147"/>
    </location>
</feature>
<name>A0A078B0Q2_STYLE</name>
<dbReference type="EMBL" id="CCKQ01016244">
    <property type="protein sequence ID" value="CDW88124.1"/>
    <property type="molecule type" value="Genomic_DNA"/>
</dbReference>
<dbReference type="Gene3D" id="2.30.29.30">
    <property type="entry name" value="Pleckstrin-homology domain (PH domain)/Phosphotyrosine-binding domain (PTB)"/>
    <property type="match status" value="1"/>
</dbReference>
<dbReference type="GO" id="GO:0005654">
    <property type="term" value="C:nucleoplasm"/>
    <property type="evidence" value="ECO:0007669"/>
    <property type="project" value="TreeGrafter"/>
</dbReference>
<dbReference type="OrthoDB" id="313529at2759"/>
<reference evidence="5 6" key="1">
    <citation type="submission" date="2014-06" db="EMBL/GenBank/DDBJ databases">
        <authorList>
            <person name="Swart Estienne"/>
        </authorList>
    </citation>
    <scope>NUCLEOTIDE SEQUENCE [LARGE SCALE GENOMIC DNA]</scope>
    <source>
        <strain evidence="5 6">130c</strain>
    </source>
</reference>
<accession>A0A078B0Q2</accession>
<feature type="domain" description="Serine/threonine-protein phosphatase 4 regulatory subunit 3-like central" evidence="4">
    <location>
        <begin position="279"/>
        <end position="369"/>
    </location>
</feature>
<evidence type="ECO:0000256" key="1">
    <source>
        <dbReference type="ARBA" id="ARBA00004123"/>
    </source>
</evidence>
<proteinExistence type="predicted"/>
<organism evidence="5 6">
    <name type="scientific">Stylonychia lemnae</name>
    <name type="common">Ciliate</name>
    <dbReference type="NCBI Taxonomy" id="5949"/>
    <lineage>
        <taxon>Eukaryota</taxon>
        <taxon>Sar</taxon>
        <taxon>Alveolata</taxon>
        <taxon>Ciliophora</taxon>
        <taxon>Intramacronucleata</taxon>
        <taxon>Spirotrichea</taxon>
        <taxon>Stichotrichia</taxon>
        <taxon>Sporadotrichida</taxon>
        <taxon>Oxytrichidae</taxon>
        <taxon>Stylonychinae</taxon>
        <taxon>Stylonychia</taxon>
    </lineage>
</organism>
<evidence type="ECO:0000313" key="5">
    <source>
        <dbReference type="EMBL" id="CDW88124.1"/>
    </source>
</evidence>
<dbReference type="Pfam" id="PF04802">
    <property type="entry name" value="PP4R3"/>
    <property type="match status" value="2"/>
</dbReference>
<dbReference type="PANTHER" id="PTHR23318:SF0">
    <property type="entry name" value="SERINE_THREONINE-PROTEIN PHOSPHATASE 4 REGULATORY SUBUNIT 3"/>
    <property type="match status" value="1"/>
</dbReference>
<keyword evidence="6" id="KW-1185">Reference proteome</keyword>
<dbReference type="OMA" id="ENEQWIS"/>
<dbReference type="SUPFAM" id="SSF50729">
    <property type="entry name" value="PH domain-like"/>
    <property type="match status" value="1"/>
</dbReference>
<dbReference type="InterPro" id="IPR011993">
    <property type="entry name" value="PH-like_dom_sf"/>
</dbReference>